<feature type="domain" description="PRELI/MSF1" evidence="1">
    <location>
        <begin position="1"/>
        <end position="174"/>
    </location>
</feature>
<evidence type="ECO:0000313" key="3">
    <source>
        <dbReference type="Proteomes" id="UP000007879"/>
    </source>
</evidence>
<dbReference type="STRING" id="400682.A0A1X7T095"/>
<dbReference type="InterPro" id="IPR006797">
    <property type="entry name" value="PRELI/MSF1_dom"/>
</dbReference>
<organism evidence="2">
    <name type="scientific">Amphimedon queenslandica</name>
    <name type="common">Sponge</name>
    <dbReference type="NCBI Taxonomy" id="400682"/>
    <lineage>
        <taxon>Eukaryota</taxon>
        <taxon>Metazoa</taxon>
        <taxon>Porifera</taxon>
        <taxon>Demospongiae</taxon>
        <taxon>Heteroscleromorpha</taxon>
        <taxon>Haplosclerida</taxon>
        <taxon>Niphatidae</taxon>
        <taxon>Amphimedon</taxon>
    </lineage>
</organism>
<dbReference type="Proteomes" id="UP000007879">
    <property type="component" value="Unassembled WGS sequence"/>
</dbReference>
<reference evidence="3" key="1">
    <citation type="journal article" date="2010" name="Nature">
        <title>The Amphimedon queenslandica genome and the evolution of animal complexity.</title>
        <authorList>
            <person name="Srivastava M."/>
            <person name="Simakov O."/>
            <person name="Chapman J."/>
            <person name="Fahey B."/>
            <person name="Gauthier M.E."/>
            <person name="Mitros T."/>
            <person name="Richards G.S."/>
            <person name="Conaco C."/>
            <person name="Dacre M."/>
            <person name="Hellsten U."/>
            <person name="Larroux C."/>
            <person name="Putnam N.H."/>
            <person name="Stanke M."/>
            <person name="Adamska M."/>
            <person name="Darling A."/>
            <person name="Degnan S.M."/>
            <person name="Oakley T.H."/>
            <person name="Plachetzki D.C."/>
            <person name="Zhai Y."/>
            <person name="Adamski M."/>
            <person name="Calcino A."/>
            <person name="Cummins S.F."/>
            <person name="Goodstein D.M."/>
            <person name="Harris C."/>
            <person name="Jackson D.J."/>
            <person name="Leys S.P."/>
            <person name="Shu S."/>
            <person name="Woodcroft B.J."/>
            <person name="Vervoort M."/>
            <person name="Kosik K.S."/>
            <person name="Manning G."/>
            <person name="Degnan B.M."/>
            <person name="Rokhsar D.S."/>
        </authorList>
    </citation>
    <scope>NUCLEOTIDE SEQUENCE [LARGE SCALE GENOMIC DNA]</scope>
</reference>
<dbReference type="PROSITE" id="PS50904">
    <property type="entry name" value="PRELI_MSF1"/>
    <property type="match status" value="1"/>
</dbReference>
<dbReference type="EnsemblMetazoa" id="XM_020006500.1">
    <property type="protein sequence ID" value="XP_019862059.1"/>
    <property type="gene ID" value="LOC105315524"/>
</dbReference>
<gene>
    <name evidence="2" type="primary">105315524</name>
</gene>
<dbReference type="Pfam" id="PF04707">
    <property type="entry name" value="PRELI"/>
    <property type="match status" value="1"/>
</dbReference>
<sequence length="174" mass="19901">MKTWVDSYTFDFPWETVVQAAYRKYPTRHNTNVKTLDTLERRCGQNGSGRVLFSHRLFGTLWNVPALVINILGFNEMMYIHEMSECDTVSKTLTISAVNVSLRSLFKMSEVLQYKVHPEHPSKTILQQHTVMSVHGVPLLGGLLETMILNSYESVISKGRLAVEEKAKEIKKEL</sequence>
<dbReference type="OrthoDB" id="407630at2759"/>
<reference evidence="2" key="2">
    <citation type="submission" date="2017-05" db="UniProtKB">
        <authorList>
            <consortium name="EnsemblMetazoa"/>
        </authorList>
    </citation>
    <scope>IDENTIFICATION</scope>
</reference>
<proteinExistence type="predicted"/>
<accession>A0A1X7T095</accession>
<dbReference type="InParanoid" id="A0A1X7T095"/>
<dbReference type="KEGG" id="aqu:105315524"/>
<dbReference type="EnsemblMetazoa" id="Aqu2.1.07607_001">
    <property type="protein sequence ID" value="Aqu2.1.07607_001"/>
    <property type="gene ID" value="Aqu2.1.07607"/>
</dbReference>
<dbReference type="AlphaFoldDB" id="A0A1X7T095"/>
<name>A0A1X7T095_AMPQE</name>
<dbReference type="GO" id="GO:0005758">
    <property type="term" value="C:mitochondrial intermembrane space"/>
    <property type="evidence" value="ECO:0007669"/>
    <property type="project" value="InterPro"/>
</dbReference>
<keyword evidence="3" id="KW-1185">Reference proteome</keyword>
<dbReference type="PANTHER" id="PTHR11158">
    <property type="entry name" value="MSF1/PX19 RELATED"/>
    <property type="match status" value="1"/>
</dbReference>
<protein>
    <recommendedName>
        <fullName evidence="1">PRELI/MSF1 domain-containing protein</fullName>
    </recommendedName>
</protein>
<evidence type="ECO:0000313" key="2">
    <source>
        <dbReference type="EnsemblMetazoa" id="Aqu2.1.07607_001"/>
    </source>
</evidence>
<dbReference type="InterPro" id="IPR037365">
    <property type="entry name" value="Slowmo/Ups"/>
</dbReference>
<evidence type="ECO:0000259" key="1">
    <source>
        <dbReference type="PROSITE" id="PS50904"/>
    </source>
</evidence>